<organism evidence="1 2">
    <name type="scientific">Candidatus Cryptobacteroides merdigallinarum</name>
    <dbReference type="NCBI Taxonomy" id="2840770"/>
    <lineage>
        <taxon>Bacteria</taxon>
        <taxon>Pseudomonadati</taxon>
        <taxon>Bacteroidota</taxon>
        <taxon>Bacteroidia</taxon>
        <taxon>Bacteroidales</taxon>
        <taxon>Candidatus Cryptobacteroides</taxon>
    </lineage>
</organism>
<dbReference type="AlphaFoldDB" id="A0A9D9HFE2"/>
<gene>
    <name evidence="1" type="ORF">IAC29_02510</name>
</gene>
<reference evidence="1" key="2">
    <citation type="journal article" date="2021" name="PeerJ">
        <title>Extensive microbial diversity within the chicken gut microbiome revealed by metagenomics and culture.</title>
        <authorList>
            <person name="Gilroy R."/>
            <person name="Ravi A."/>
            <person name="Getino M."/>
            <person name="Pursley I."/>
            <person name="Horton D.L."/>
            <person name="Alikhan N.F."/>
            <person name="Baker D."/>
            <person name="Gharbi K."/>
            <person name="Hall N."/>
            <person name="Watson M."/>
            <person name="Adriaenssens E.M."/>
            <person name="Foster-Nyarko E."/>
            <person name="Jarju S."/>
            <person name="Secka A."/>
            <person name="Antonio M."/>
            <person name="Oren A."/>
            <person name="Chaudhuri R.R."/>
            <person name="La Ragione R."/>
            <person name="Hildebrand F."/>
            <person name="Pallen M.J."/>
        </authorList>
    </citation>
    <scope>NUCLEOTIDE SEQUENCE</scope>
    <source>
        <strain evidence="1">20514</strain>
    </source>
</reference>
<reference evidence="1" key="1">
    <citation type="submission" date="2020-10" db="EMBL/GenBank/DDBJ databases">
        <authorList>
            <person name="Gilroy R."/>
        </authorList>
    </citation>
    <scope>NUCLEOTIDE SEQUENCE</scope>
    <source>
        <strain evidence="1">20514</strain>
    </source>
</reference>
<protein>
    <submittedName>
        <fullName evidence="1">Uncharacterized protein</fullName>
    </submittedName>
</protein>
<accession>A0A9D9HFE2</accession>
<evidence type="ECO:0000313" key="1">
    <source>
        <dbReference type="EMBL" id="MBO8448128.1"/>
    </source>
</evidence>
<comment type="caution">
    <text evidence="1">The sequence shown here is derived from an EMBL/GenBank/DDBJ whole genome shotgun (WGS) entry which is preliminary data.</text>
</comment>
<evidence type="ECO:0000313" key="2">
    <source>
        <dbReference type="Proteomes" id="UP000810252"/>
    </source>
</evidence>
<proteinExistence type="predicted"/>
<sequence>TGYFTLSPEGSVTVTDGGTMIFKEGEGNRRYLYATPEQAEKIRARLMSLVTCPPASRNQ</sequence>
<dbReference type="Proteomes" id="UP000810252">
    <property type="component" value="Unassembled WGS sequence"/>
</dbReference>
<dbReference type="EMBL" id="JADIMQ010000038">
    <property type="protein sequence ID" value="MBO8448128.1"/>
    <property type="molecule type" value="Genomic_DNA"/>
</dbReference>
<name>A0A9D9HFE2_9BACT</name>
<feature type="non-terminal residue" evidence="1">
    <location>
        <position position="1"/>
    </location>
</feature>